<gene>
    <name evidence="11" type="ordered locus">trd_A0592</name>
</gene>
<dbReference type="InterPro" id="IPR027417">
    <property type="entry name" value="P-loop_NTPase"/>
</dbReference>
<dbReference type="CDD" id="cd03216">
    <property type="entry name" value="ABC_Carb_Monos_I"/>
    <property type="match status" value="1"/>
</dbReference>
<evidence type="ECO:0000256" key="4">
    <source>
        <dbReference type="ARBA" id="ARBA00022597"/>
    </source>
</evidence>
<evidence type="ECO:0000313" key="11">
    <source>
        <dbReference type="EMBL" id="ACM07036.1"/>
    </source>
</evidence>
<name>B9L478_THERP</name>
<keyword evidence="11" id="KW-0378">Hydrolase</keyword>
<dbReference type="PROSITE" id="PS00211">
    <property type="entry name" value="ABC_TRANSPORTER_1"/>
    <property type="match status" value="1"/>
</dbReference>
<dbReference type="EC" id="3.6.3.17" evidence="11"/>
<dbReference type="GO" id="GO:0016887">
    <property type="term" value="F:ATP hydrolysis activity"/>
    <property type="evidence" value="ECO:0007669"/>
    <property type="project" value="InterPro"/>
</dbReference>
<dbReference type="PROSITE" id="PS50893">
    <property type="entry name" value="ABC_TRANSPORTER_2"/>
    <property type="match status" value="2"/>
</dbReference>
<keyword evidence="4" id="KW-0762">Sugar transport</keyword>
<dbReference type="EMBL" id="CP001276">
    <property type="protein sequence ID" value="ACM07036.1"/>
    <property type="molecule type" value="Genomic_DNA"/>
</dbReference>
<keyword evidence="8" id="KW-1278">Translocase</keyword>
<reference evidence="11 12" key="1">
    <citation type="journal article" date="2009" name="PLoS ONE">
        <title>Complete genome sequence of the aerobic CO-oxidizing thermophile Thermomicrobium roseum.</title>
        <authorList>
            <person name="Wu D."/>
            <person name="Raymond J."/>
            <person name="Wu M."/>
            <person name="Chatterji S."/>
            <person name="Ren Q."/>
            <person name="Graham J.E."/>
            <person name="Bryant D.A."/>
            <person name="Robb F."/>
            <person name="Colman A."/>
            <person name="Tallon L.J."/>
            <person name="Badger J.H."/>
            <person name="Madupu R."/>
            <person name="Ward N.L."/>
            <person name="Eisen J.A."/>
        </authorList>
    </citation>
    <scope>NUCLEOTIDE SEQUENCE [LARGE SCALE GENOMIC DNA]</scope>
    <source>
        <strain evidence="12">ATCC 27502 / DSM 5159 / P-2</strain>
        <plasmid evidence="11">unnamed</plasmid>
    </source>
</reference>
<evidence type="ECO:0000256" key="9">
    <source>
        <dbReference type="ARBA" id="ARBA00023136"/>
    </source>
</evidence>
<keyword evidence="2" id="KW-0813">Transport</keyword>
<dbReference type="Pfam" id="PF00005">
    <property type="entry name" value="ABC_tran"/>
    <property type="match status" value="2"/>
</dbReference>
<evidence type="ECO:0000256" key="6">
    <source>
        <dbReference type="ARBA" id="ARBA00022741"/>
    </source>
</evidence>
<dbReference type="SMART" id="SM00382">
    <property type="entry name" value="AAA"/>
    <property type="match status" value="2"/>
</dbReference>
<keyword evidence="3" id="KW-1003">Cell membrane</keyword>
<sequence length="501" mass="54329">MAEPILEARQITKRFPGVVALEGVSLTVFPGEVLAVVGENGAGKSTLMKILSGALQPDEGEILLQGRPVRFSDPRQALERGIGIIYQELSVIDALSVGENVFLGRLPQRSGLPGAVDWPRVWHEAAQVLARVGAPIDPRQPVRGLSIAQKQLVEIARALSQDVRVLILDEPTSALSLQETERLFEILRGLRAQGVAIIYISHRLEEVFALADRVTVLRDGRVVGTLPIGEATRDGLIRMMVGRDLSAYFREVQSSPGVPRLEVRGLARADVLHDVSLTVRAGEIVGLAGLVGAGRTELARCLFGVDPIDAGEILVDGRPTRIRSPREAVQHGIVLVPEDRKLEGLVSSLSVRENVSLSVLARLARFGFPSRRREEELARSFVQRMRIRTPSLEQRVLNLSGGNQQKVVLARALATNPKVLILDEPTRSIDVGAKAEVHALIAEMAETGMAILSISSELPEVLSMSHRIVVMSGGRIVAEFARGEATEERVLRAATGQRVAA</sequence>
<evidence type="ECO:0000259" key="10">
    <source>
        <dbReference type="PROSITE" id="PS50893"/>
    </source>
</evidence>
<dbReference type="AlphaFoldDB" id="B9L478"/>
<evidence type="ECO:0000256" key="3">
    <source>
        <dbReference type="ARBA" id="ARBA00022475"/>
    </source>
</evidence>
<accession>B9L478</accession>
<dbReference type="InterPro" id="IPR050107">
    <property type="entry name" value="ABC_carbohydrate_import_ATPase"/>
</dbReference>
<dbReference type="PANTHER" id="PTHR43790">
    <property type="entry name" value="CARBOHYDRATE TRANSPORT ATP-BINDING PROTEIN MG119-RELATED"/>
    <property type="match status" value="1"/>
</dbReference>
<dbReference type="CDD" id="cd03215">
    <property type="entry name" value="ABC_Carb_Monos_II"/>
    <property type="match status" value="1"/>
</dbReference>
<dbReference type="SUPFAM" id="SSF52540">
    <property type="entry name" value="P-loop containing nucleoside triphosphate hydrolases"/>
    <property type="match status" value="2"/>
</dbReference>
<dbReference type="GO" id="GO:0005886">
    <property type="term" value="C:plasma membrane"/>
    <property type="evidence" value="ECO:0007669"/>
    <property type="project" value="UniProtKB-SubCell"/>
</dbReference>
<evidence type="ECO:0000256" key="2">
    <source>
        <dbReference type="ARBA" id="ARBA00022448"/>
    </source>
</evidence>
<evidence type="ECO:0000313" key="12">
    <source>
        <dbReference type="Proteomes" id="UP000000447"/>
    </source>
</evidence>
<keyword evidence="11" id="KW-0614">Plasmid</keyword>
<keyword evidence="12" id="KW-1185">Reference proteome</keyword>
<comment type="subcellular location">
    <subcellularLocation>
        <location evidence="1">Cell membrane</location>
        <topology evidence="1">Peripheral membrane protein</topology>
    </subcellularLocation>
</comment>
<dbReference type="Gene3D" id="3.40.50.300">
    <property type="entry name" value="P-loop containing nucleotide triphosphate hydrolases"/>
    <property type="match status" value="2"/>
</dbReference>
<dbReference type="HOGENOM" id="CLU_000604_92_0_0"/>
<dbReference type="PANTHER" id="PTHR43790:SF3">
    <property type="entry name" value="D-ALLOSE IMPORT ATP-BINDING PROTEIN ALSA-RELATED"/>
    <property type="match status" value="1"/>
</dbReference>
<dbReference type="eggNOG" id="COG1129">
    <property type="taxonomic scope" value="Bacteria"/>
</dbReference>
<feature type="domain" description="ABC transporter" evidence="10">
    <location>
        <begin position="6"/>
        <end position="244"/>
    </location>
</feature>
<dbReference type="InterPro" id="IPR003439">
    <property type="entry name" value="ABC_transporter-like_ATP-bd"/>
</dbReference>
<dbReference type="InterPro" id="IPR003593">
    <property type="entry name" value="AAA+_ATPase"/>
</dbReference>
<evidence type="ECO:0000256" key="8">
    <source>
        <dbReference type="ARBA" id="ARBA00022967"/>
    </source>
</evidence>
<dbReference type="InterPro" id="IPR017871">
    <property type="entry name" value="ABC_transporter-like_CS"/>
</dbReference>
<proteinExistence type="predicted"/>
<evidence type="ECO:0000256" key="1">
    <source>
        <dbReference type="ARBA" id="ARBA00004202"/>
    </source>
</evidence>
<dbReference type="GO" id="GO:0005524">
    <property type="term" value="F:ATP binding"/>
    <property type="evidence" value="ECO:0007669"/>
    <property type="project" value="UniProtKB-KW"/>
</dbReference>
<evidence type="ECO:0000256" key="7">
    <source>
        <dbReference type="ARBA" id="ARBA00022840"/>
    </source>
</evidence>
<keyword evidence="9" id="KW-0472">Membrane</keyword>
<evidence type="ECO:0000256" key="5">
    <source>
        <dbReference type="ARBA" id="ARBA00022737"/>
    </source>
</evidence>
<protein>
    <submittedName>
        <fullName evidence="11">Ribose import ATP-binding protein RbsA 1</fullName>
        <ecNumber evidence="11">3.6.3.17</ecNumber>
    </submittedName>
</protein>
<organism evidence="11 12">
    <name type="scientific">Thermomicrobium roseum (strain ATCC 27502 / DSM 5159 / P-2)</name>
    <dbReference type="NCBI Taxonomy" id="309801"/>
    <lineage>
        <taxon>Bacteria</taxon>
        <taxon>Pseudomonadati</taxon>
        <taxon>Thermomicrobiota</taxon>
        <taxon>Thermomicrobia</taxon>
        <taxon>Thermomicrobiales</taxon>
        <taxon>Thermomicrobiaceae</taxon>
        <taxon>Thermomicrobium</taxon>
    </lineage>
</organism>
<dbReference type="Proteomes" id="UP000000447">
    <property type="component" value="Plasmid unnamed"/>
</dbReference>
<dbReference type="OrthoDB" id="9771863at2"/>
<keyword evidence="5" id="KW-0677">Repeat</keyword>
<dbReference type="KEGG" id="tro:trd_A0592"/>
<feature type="domain" description="ABC transporter" evidence="10">
    <location>
        <begin position="247"/>
        <end position="498"/>
    </location>
</feature>
<keyword evidence="7 11" id="KW-0067">ATP-binding</keyword>
<keyword evidence="6" id="KW-0547">Nucleotide-binding</keyword>
<geneLocation type="plasmid" evidence="12">
    <name>Tros</name>
</geneLocation>
<dbReference type="FunFam" id="3.40.50.300:FF:000127">
    <property type="entry name" value="Ribose import ATP-binding protein RbsA"/>
    <property type="match status" value="1"/>
</dbReference>